<comment type="subcellular location">
    <subcellularLocation>
        <location evidence="2">Cell inner membrane</location>
        <topology evidence="2">Multi-pass membrane protein</topology>
    </subcellularLocation>
</comment>
<dbReference type="InterPro" id="IPR007886">
    <property type="entry name" value="AlaDH/PNT_N"/>
</dbReference>
<evidence type="ECO:0000256" key="17">
    <source>
        <dbReference type="SAM" id="Phobius"/>
    </source>
</evidence>
<keyword evidence="6" id="KW-0997">Cell inner membrane</keyword>
<dbReference type="SUPFAM" id="SSF52283">
    <property type="entry name" value="Formate/glycerate dehydrogenase catalytic domain-like"/>
    <property type="match status" value="1"/>
</dbReference>
<dbReference type="GO" id="GO:0006740">
    <property type="term" value="P:NADPH regeneration"/>
    <property type="evidence" value="ECO:0007669"/>
    <property type="project" value="TreeGrafter"/>
</dbReference>
<dbReference type="Proteomes" id="UP000050786">
    <property type="component" value="Unassembled WGS sequence"/>
</dbReference>
<keyword evidence="12 16" id="KW-0520">NAD</keyword>
<keyword evidence="20" id="KW-0560">Oxidoreductase</keyword>
<keyword evidence="11 17" id="KW-1133">Transmembrane helix</keyword>
<keyword evidence="10 16" id="KW-1278">Translocase</keyword>
<dbReference type="Pfam" id="PF01262">
    <property type="entry name" value="AlaDh_PNT_C"/>
    <property type="match status" value="1"/>
</dbReference>
<keyword evidence="21" id="KW-1185">Reference proteome</keyword>
<evidence type="ECO:0000256" key="2">
    <source>
        <dbReference type="ARBA" id="ARBA00004429"/>
    </source>
</evidence>
<dbReference type="FunFam" id="3.40.50.720:FF:000028">
    <property type="entry name" value="NAD(P) transhydrogenase subunit alpha"/>
    <property type="match status" value="1"/>
</dbReference>
<dbReference type="InterPro" id="IPR024605">
    <property type="entry name" value="NADP_transhyd_a_C"/>
</dbReference>
<dbReference type="SMART" id="SM01002">
    <property type="entry name" value="AlaDh_PNT_C"/>
    <property type="match status" value="1"/>
</dbReference>
<feature type="transmembrane region" description="Helical" evidence="17">
    <location>
        <begin position="490"/>
        <end position="512"/>
    </location>
</feature>
<dbReference type="InterPro" id="IPR026255">
    <property type="entry name" value="NADP_transhyd_a"/>
</dbReference>
<evidence type="ECO:0000256" key="15">
    <source>
        <dbReference type="ARBA" id="ARBA00071831"/>
    </source>
</evidence>
<evidence type="ECO:0000256" key="6">
    <source>
        <dbReference type="ARBA" id="ARBA00022519"/>
    </source>
</evidence>
<dbReference type="EC" id="7.1.1.1" evidence="4 16"/>
<dbReference type="Pfam" id="PF05222">
    <property type="entry name" value="AlaDh_PNT_N"/>
    <property type="match status" value="1"/>
</dbReference>
<feature type="transmembrane region" description="Helical" evidence="17">
    <location>
        <begin position="440"/>
        <end position="458"/>
    </location>
</feature>
<name>A0A0P1E6A6_9RHOB</name>
<comment type="function">
    <text evidence="1 16">The transhydrogenation between NADH and NADP is coupled to respiration and ATP hydrolysis and functions as a proton pump across the membrane.</text>
</comment>
<dbReference type="InterPro" id="IPR036291">
    <property type="entry name" value="NAD(P)-bd_dom_sf"/>
</dbReference>
<dbReference type="InterPro" id="IPR007698">
    <property type="entry name" value="AlaDH/PNT_NAD(H)-bd"/>
</dbReference>
<dbReference type="PIRSF" id="PIRSF000203">
    <property type="entry name" value="NADP_transhydrogenase_alpha"/>
    <property type="match status" value="1"/>
</dbReference>
<dbReference type="GO" id="GO:0016491">
    <property type="term" value="F:oxidoreductase activity"/>
    <property type="evidence" value="ECO:0007669"/>
    <property type="project" value="UniProtKB-KW"/>
</dbReference>
<comment type="similarity">
    <text evidence="3 16">Belongs to the AlaDH/PNT family.</text>
</comment>
<evidence type="ECO:0000256" key="5">
    <source>
        <dbReference type="ARBA" id="ARBA00022475"/>
    </source>
</evidence>
<protein>
    <recommendedName>
        <fullName evidence="15 16">NAD(P) transhydrogenase subunit alpha</fullName>
        <ecNumber evidence="4 16">7.1.1.1</ecNumber>
    </recommendedName>
</protein>
<dbReference type="EMBL" id="CYPS01000046">
    <property type="protein sequence ID" value="CUH44383.1"/>
    <property type="molecule type" value="Genomic_DNA"/>
</dbReference>
<evidence type="ECO:0000313" key="20">
    <source>
        <dbReference type="EMBL" id="CUH44383.1"/>
    </source>
</evidence>
<dbReference type="Pfam" id="PF12769">
    <property type="entry name" value="PNTB_4TM"/>
    <property type="match status" value="1"/>
</dbReference>
<dbReference type="PANTHER" id="PTHR10160:SF19">
    <property type="entry name" value="PROTON-TRANSLOCATING NAD(P)(+) TRANSHYDROGENASE"/>
    <property type="match status" value="1"/>
</dbReference>
<feature type="domain" description="Alanine dehydrogenase/pyridine nucleotide transhydrogenase NAD(H)-binding" evidence="18">
    <location>
        <begin position="148"/>
        <end position="316"/>
    </location>
</feature>
<evidence type="ECO:0000259" key="19">
    <source>
        <dbReference type="SMART" id="SM01003"/>
    </source>
</evidence>
<feature type="domain" description="Alanine dehydrogenase/pyridine nucleotide transhydrogenase N-terminal" evidence="19">
    <location>
        <begin position="4"/>
        <end position="139"/>
    </location>
</feature>
<evidence type="ECO:0000256" key="16">
    <source>
        <dbReference type="PIRNR" id="PIRNR000203"/>
    </source>
</evidence>
<keyword evidence="9 16" id="KW-0521">NADP</keyword>
<dbReference type="Gene3D" id="3.40.50.720">
    <property type="entry name" value="NAD(P)-binding Rossmann-like Domain"/>
    <property type="match status" value="2"/>
</dbReference>
<feature type="transmembrane region" description="Helical" evidence="17">
    <location>
        <begin position="465"/>
        <end position="484"/>
    </location>
</feature>
<reference evidence="21" key="1">
    <citation type="submission" date="2015-09" db="EMBL/GenBank/DDBJ databases">
        <authorList>
            <person name="Rodrigo-Torres L."/>
            <person name="Arahal D.R."/>
        </authorList>
    </citation>
    <scope>NUCLEOTIDE SEQUENCE [LARGE SCALE GENOMIC DNA]</scope>
    <source>
        <strain evidence="21">CECT 4293</strain>
    </source>
</reference>
<evidence type="ECO:0000256" key="7">
    <source>
        <dbReference type="ARBA" id="ARBA00022692"/>
    </source>
</evidence>
<sequence length="523" mass="55777">MKIGTPRETYDGENRVAMTPESALQLQKLGYECLIEKGAGAAAGFSDASYEAAGVEVVKTAASLWKQADIVAKVRQPNEAELKRLTKGKTLISFFNPAGNEEGMEAAKAKGANVIAMEMVPRISRAQKMDALSSMANIAGYRAVIEAGNNFGRFFTGQVTAAGKVPPAKVLIVGAGVAGLAAIGTSTSLGAITYAFDVRPEVAEQVESMGAEFVYLDFSEDQQDGAATGGYASVQSEEFREAQLAKFRELAPEIDIVITTALIPNREAPELWTKDMVEAMKPGSVIVDLAAEKGGNCKLTVADEKIVTDNGVTIIGYTDFPSRMAAQSSSLYATNIRHMMTDLTPEKDGQINHDMEDDVIRGATVTFEGDITFPPPPPKVQAIAAQKKPEVKELTPEEKKAQEVAAFKAQTKQQFTLLGVGGALMLLVGLIAPASFMQHFIVFVLAIFVGFQVIWGVAHSLHTPLMAITNAISSIIIVGAVMQIGSGSILVILLAALSIFMAGINIFGGFLVTRRMLAMFQKS</sequence>
<keyword evidence="7 17" id="KW-0812">Transmembrane</keyword>
<evidence type="ECO:0000256" key="11">
    <source>
        <dbReference type="ARBA" id="ARBA00022989"/>
    </source>
</evidence>
<evidence type="ECO:0000313" key="21">
    <source>
        <dbReference type="Proteomes" id="UP000050786"/>
    </source>
</evidence>
<evidence type="ECO:0000256" key="12">
    <source>
        <dbReference type="ARBA" id="ARBA00023027"/>
    </source>
</evidence>
<dbReference type="NCBIfam" id="TIGR00561">
    <property type="entry name" value="pntA"/>
    <property type="match status" value="1"/>
</dbReference>
<proteinExistence type="inferred from homology"/>
<dbReference type="AlphaFoldDB" id="A0A0P1E6A6"/>
<evidence type="ECO:0000256" key="1">
    <source>
        <dbReference type="ARBA" id="ARBA00003943"/>
    </source>
</evidence>
<dbReference type="RefSeq" id="WP_058274367.1">
    <property type="nucleotide sequence ID" value="NZ_CANLTD010000002.1"/>
</dbReference>
<evidence type="ECO:0000256" key="9">
    <source>
        <dbReference type="ARBA" id="ARBA00022857"/>
    </source>
</evidence>
<evidence type="ECO:0000256" key="13">
    <source>
        <dbReference type="ARBA" id="ARBA00023136"/>
    </source>
</evidence>
<evidence type="ECO:0000256" key="3">
    <source>
        <dbReference type="ARBA" id="ARBA00005689"/>
    </source>
</evidence>
<dbReference type="GO" id="GO:0005886">
    <property type="term" value="C:plasma membrane"/>
    <property type="evidence" value="ECO:0007669"/>
    <property type="project" value="UniProtKB-SubCell"/>
</dbReference>
<accession>A0A0P1E6A6</accession>
<keyword evidence="13 17" id="KW-0472">Membrane</keyword>
<evidence type="ECO:0000256" key="10">
    <source>
        <dbReference type="ARBA" id="ARBA00022967"/>
    </source>
</evidence>
<evidence type="ECO:0000256" key="8">
    <source>
        <dbReference type="ARBA" id="ARBA00022741"/>
    </source>
</evidence>
<keyword evidence="8 16" id="KW-0547">Nucleotide-binding</keyword>
<gene>
    <name evidence="20" type="primary">pntA_2</name>
    <name evidence="20" type="ORF">RUM4293_03284</name>
</gene>
<dbReference type="SUPFAM" id="SSF51735">
    <property type="entry name" value="NAD(P)-binding Rossmann-fold domains"/>
    <property type="match status" value="1"/>
</dbReference>
<dbReference type="CDD" id="cd05304">
    <property type="entry name" value="Rubrum_tdh"/>
    <property type="match status" value="1"/>
</dbReference>
<dbReference type="SMART" id="SM01003">
    <property type="entry name" value="AlaDh_PNT_N"/>
    <property type="match status" value="1"/>
</dbReference>
<evidence type="ECO:0000259" key="18">
    <source>
        <dbReference type="SMART" id="SM01002"/>
    </source>
</evidence>
<comment type="catalytic activity">
    <reaction evidence="14 16">
        <text>NAD(+) + NADPH + H(+)(in) = NADH + NADP(+) + H(+)(out)</text>
        <dbReference type="Rhea" id="RHEA:47992"/>
        <dbReference type="ChEBI" id="CHEBI:15378"/>
        <dbReference type="ChEBI" id="CHEBI:57540"/>
        <dbReference type="ChEBI" id="CHEBI:57783"/>
        <dbReference type="ChEBI" id="CHEBI:57945"/>
        <dbReference type="ChEBI" id="CHEBI:58349"/>
        <dbReference type="EC" id="7.1.1.1"/>
    </reaction>
</comment>
<keyword evidence="5" id="KW-1003">Cell membrane</keyword>
<evidence type="ECO:0000256" key="14">
    <source>
        <dbReference type="ARBA" id="ARBA00048202"/>
    </source>
</evidence>
<dbReference type="NCBIfam" id="NF006942">
    <property type="entry name" value="PRK09424.1"/>
    <property type="match status" value="1"/>
</dbReference>
<evidence type="ECO:0000256" key="4">
    <source>
        <dbReference type="ARBA" id="ARBA00012943"/>
    </source>
</evidence>
<dbReference type="GO" id="GO:0050661">
    <property type="term" value="F:NADP binding"/>
    <property type="evidence" value="ECO:0007669"/>
    <property type="project" value="TreeGrafter"/>
</dbReference>
<feature type="transmembrane region" description="Helical" evidence="17">
    <location>
        <begin position="415"/>
        <end position="434"/>
    </location>
</feature>
<dbReference type="GO" id="GO:0008750">
    <property type="term" value="F:proton-translocating NAD(P)+ transhydrogenase activity"/>
    <property type="evidence" value="ECO:0007669"/>
    <property type="project" value="UniProtKB-EC"/>
</dbReference>
<dbReference type="PANTHER" id="PTHR10160">
    <property type="entry name" value="NAD(P) TRANSHYDROGENASE"/>
    <property type="match status" value="1"/>
</dbReference>
<organism evidence="20 21">
    <name type="scientific">Ruegeria atlantica</name>
    <dbReference type="NCBI Taxonomy" id="81569"/>
    <lineage>
        <taxon>Bacteria</taxon>
        <taxon>Pseudomonadati</taxon>
        <taxon>Pseudomonadota</taxon>
        <taxon>Alphaproteobacteria</taxon>
        <taxon>Rhodobacterales</taxon>
        <taxon>Roseobacteraceae</taxon>
        <taxon>Ruegeria</taxon>
    </lineage>
</organism>